<accession>A0A382DVY5</accession>
<feature type="non-terminal residue" evidence="1">
    <location>
        <position position="39"/>
    </location>
</feature>
<protein>
    <submittedName>
        <fullName evidence="1">Uncharacterized protein</fullName>
    </submittedName>
</protein>
<organism evidence="1">
    <name type="scientific">marine metagenome</name>
    <dbReference type="NCBI Taxonomy" id="408172"/>
    <lineage>
        <taxon>unclassified sequences</taxon>
        <taxon>metagenomes</taxon>
        <taxon>ecological metagenomes</taxon>
    </lineage>
</organism>
<dbReference type="EMBL" id="UINC01041270">
    <property type="protein sequence ID" value="SVB42309.1"/>
    <property type="molecule type" value="Genomic_DNA"/>
</dbReference>
<proteinExistence type="predicted"/>
<dbReference type="AlphaFoldDB" id="A0A382DVY5"/>
<evidence type="ECO:0000313" key="1">
    <source>
        <dbReference type="EMBL" id="SVB42309.1"/>
    </source>
</evidence>
<reference evidence="1" key="1">
    <citation type="submission" date="2018-05" db="EMBL/GenBank/DDBJ databases">
        <authorList>
            <person name="Lanie J.A."/>
            <person name="Ng W.-L."/>
            <person name="Kazmierczak K.M."/>
            <person name="Andrzejewski T.M."/>
            <person name="Davidsen T.M."/>
            <person name="Wayne K.J."/>
            <person name="Tettelin H."/>
            <person name="Glass J.I."/>
            <person name="Rusch D."/>
            <person name="Podicherti R."/>
            <person name="Tsui H.-C.T."/>
            <person name="Winkler M.E."/>
        </authorList>
    </citation>
    <scope>NUCLEOTIDE SEQUENCE</scope>
</reference>
<name>A0A382DVY5_9ZZZZ</name>
<sequence>MIAGRVMQGLGAGLVQPLLAARLLSLGDLHSRTNALADQ</sequence>
<gene>
    <name evidence="1" type="ORF">METZ01_LOCUS195163</name>
</gene>